<reference evidence="1" key="2">
    <citation type="submission" date="2020-09" db="EMBL/GenBank/DDBJ databases">
        <authorList>
            <person name="Sun Q."/>
            <person name="Ohkuma M."/>
        </authorList>
    </citation>
    <scope>NUCLEOTIDE SEQUENCE</scope>
    <source>
        <strain evidence="1">JCM 5016</strain>
    </source>
</reference>
<accession>A0A918VFK2</accession>
<evidence type="ECO:0000313" key="2">
    <source>
        <dbReference type="Proteomes" id="UP000623010"/>
    </source>
</evidence>
<gene>
    <name evidence="1" type="ORF">GCM10010389_40490</name>
</gene>
<name>A0A918VFK2_9ACTN</name>
<dbReference type="SUPFAM" id="SSF54909">
    <property type="entry name" value="Dimeric alpha+beta barrel"/>
    <property type="match status" value="1"/>
</dbReference>
<reference evidence="1" key="1">
    <citation type="journal article" date="2014" name="Int. J. Syst. Evol. Microbiol.">
        <title>Complete genome sequence of Corynebacterium casei LMG S-19264T (=DSM 44701T), isolated from a smear-ripened cheese.</title>
        <authorList>
            <consortium name="US DOE Joint Genome Institute (JGI-PGF)"/>
            <person name="Walter F."/>
            <person name="Albersmeier A."/>
            <person name="Kalinowski J."/>
            <person name="Ruckert C."/>
        </authorList>
    </citation>
    <scope>NUCLEOTIDE SEQUENCE</scope>
    <source>
        <strain evidence="1">JCM 5016</strain>
    </source>
</reference>
<keyword evidence="2" id="KW-1185">Reference proteome</keyword>
<dbReference type="AlphaFoldDB" id="A0A918VFK2"/>
<dbReference type="InterPro" id="IPR011008">
    <property type="entry name" value="Dimeric_a/b-barrel"/>
</dbReference>
<sequence length="112" mass="12947">MIVHTLIYRFPDDVAEEQRAEFFDAMRQLVLKTGLIKGFDHKPHLWLPADDRARGMTAASIAQFTCDDLDSLQKFSELPEVYDFVTDWKRRLRFEAAYANHEALTPSSDLPS</sequence>
<dbReference type="EMBL" id="BMWH01000017">
    <property type="protein sequence ID" value="GGZ97219.1"/>
    <property type="molecule type" value="Genomic_DNA"/>
</dbReference>
<comment type="caution">
    <text evidence="1">The sequence shown here is derived from an EMBL/GenBank/DDBJ whole genome shotgun (WGS) entry which is preliminary data.</text>
</comment>
<proteinExistence type="predicted"/>
<evidence type="ECO:0000313" key="1">
    <source>
        <dbReference type="EMBL" id="GGZ97219.1"/>
    </source>
</evidence>
<dbReference type="Gene3D" id="3.30.70.100">
    <property type="match status" value="1"/>
</dbReference>
<dbReference type="RefSeq" id="WP_190058867.1">
    <property type="nucleotide sequence ID" value="NZ_BMWH01000017.1"/>
</dbReference>
<dbReference type="Proteomes" id="UP000623010">
    <property type="component" value="Unassembled WGS sequence"/>
</dbReference>
<organism evidence="1 2">
    <name type="scientific">Streptomyces echinoruber</name>
    <dbReference type="NCBI Taxonomy" id="68898"/>
    <lineage>
        <taxon>Bacteria</taxon>
        <taxon>Bacillati</taxon>
        <taxon>Actinomycetota</taxon>
        <taxon>Actinomycetes</taxon>
        <taxon>Kitasatosporales</taxon>
        <taxon>Streptomycetaceae</taxon>
        <taxon>Streptomyces</taxon>
    </lineage>
</organism>
<protein>
    <submittedName>
        <fullName evidence="1">Uncharacterized protein</fullName>
    </submittedName>
</protein>